<dbReference type="InterPro" id="IPR058522">
    <property type="entry name" value="DUF8209"/>
</dbReference>
<sequence length="143" mass="15722">MSDNRYTYFHYRDLTPGELFFFIALEETRKELGLTDLVAASAILLGQNDVPVSGKLAEATKGTSVASMASRALLRHKLPRPVPTIIKSGPRLMKVAFTRNLGAAVGRAIPVVGYVILVADAYIIMVNTVRSYNRIVQPADRVF</sequence>
<evidence type="ECO:0000313" key="1">
    <source>
        <dbReference type="EMBL" id="QCP51425.1"/>
    </source>
</evidence>
<dbReference type="KEGG" id="tvl:FAZ95_21060"/>
<gene>
    <name evidence="1" type="ORF">FAZ95_21060</name>
</gene>
<reference evidence="1 2" key="1">
    <citation type="submission" date="2019-05" db="EMBL/GenBank/DDBJ databases">
        <title>Burkholderia sp. DHOD12, isolated from subtropical forest soil.</title>
        <authorList>
            <person name="Gao Z.-H."/>
            <person name="Qiu L.-H."/>
        </authorList>
    </citation>
    <scope>NUCLEOTIDE SEQUENCE [LARGE SCALE GENOMIC DNA]</scope>
    <source>
        <strain evidence="1 2">DHOD12</strain>
    </source>
</reference>
<dbReference type="AlphaFoldDB" id="A0A4P8IUB7"/>
<dbReference type="EMBL" id="CP040077">
    <property type="protein sequence ID" value="QCP51425.1"/>
    <property type="molecule type" value="Genomic_DNA"/>
</dbReference>
<proteinExistence type="predicted"/>
<dbReference type="NCBIfam" id="NF045926">
    <property type="entry name" value="STM2901_fam"/>
    <property type="match status" value="1"/>
</dbReference>
<dbReference type="RefSeq" id="WP_137334210.1">
    <property type="nucleotide sequence ID" value="NZ_CP040077.1"/>
</dbReference>
<keyword evidence="2" id="KW-1185">Reference proteome</keyword>
<organism evidence="1 2">
    <name type="scientific">Trinickia violacea</name>
    <dbReference type="NCBI Taxonomy" id="2571746"/>
    <lineage>
        <taxon>Bacteria</taxon>
        <taxon>Pseudomonadati</taxon>
        <taxon>Pseudomonadota</taxon>
        <taxon>Betaproteobacteria</taxon>
        <taxon>Burkholderiales</taxon>
        <taxon>Burkholderiaceae</taxon>
        <taxon>Trinickia</taxon>
    </lineage>
</organism>
<dbReference type="Proteomes" id="UP000298656">
    <property type="component" value="Chromosome 1"/>
</dbReference>
<accession>A0A4P8IUB7</accession>
<dbReference type="InterPro" id="IPR058064">
    <property type="entry name" value="STM2901-like"/>
</dbReference>
<name>A0A4P8IUB7_9BURK</name>
<dbReference type="Pfam" id="PF26636">
    <property type="entry name" value="DUF8209"/>
    <property type="match status" value="1"/>
</dbReference>
<protein>
    <submittedName>
        <fullName evidence="1">Uncharacterized protein</fullName>
    </submittedName>
</protein>
<dbReference type="OrthoDB" id="8815988at2"/>
<evidence type="ECO:0000313" key="2">
    <source>
        <dbReference type="Proteomes" id="UP000298656"/>
    </source>
</evidence>